<evidence type="ECO:0000256" key="1">
    <source>
        <dbReference type="SAM" id="MobiDB-lite"/>
    </source>
</evidence>
<keyword evidence="2" id="KW-1185">Reference proteome</keyword>
<reference evidence="3" key="1">
    <citation type="submission" date="2022-11" db="UniProtKB">
        <authorList>
            <consortium name="WormBaseParasite"/>
        </authorList>
    </citation>
    <scope>IDENTIFICATION</scope>
</reference>
<dbReference type="AlphaFoldDB" id="A0A914GRP2"/>
<proteinExistence type="predicted"/>
<dbReference type="Proteomes" id="UP000887572">
    <property type="component" value="Unplaced"/>
</dbReference>
<sequence length="378" mass="42683">MPNSLNRLFRRLRESHDDAKKHKKSSVTTHPPMTGIVSGCCSRRTSSTLLHPTKESQNRKTSAANNCRSGEPILPEALLFRILDDVESPFELFSLRRANKNCADYVRSRIGRVSEMDLRRVSFDELSSSSVSSSGTSAQSETTVILQGELWHVHPSGCKVLCRMSPVDEQQPINGDSNSDVADANIQLRLEVLVDEQWTSREIAILCSLVNEFRQAVKRISVDAPIFELIVANLAAVDLDRWFAYQCFVKAVDDGQMSATLNKLAAQLQQQQNDPLDAIVNDNELYWPNAKTILVRTTERESVHLARVLFYGVRANLLIDRRRLDRLALLVCVADAAIVHVSMSERPKELVRNLYHFRCWAGSPGFDERFSQQWRCAA</sequence>
<feature type="region of interest" description="Disordered" evidence="1">
    <location>
        <begin position="15"/>
        <end position="36"/>
    </location>
</feature>
<dbReference type="WBParaSite" id="Gr19_v10_g10679.t1">
    <property type="protein sequence ID" value="Gr19_v10_g10679.t1"/>
    <property type="gene ID" value="Gr19_v10_g10679"/>
</dbReference>
<organism evidence="2 3">
    <name type="scientific">Globodera rostochiensis</name>
    <name type="common">Golden nematode worm</name>
    <name type="synonym">Heterodera rostochiensis</name>
    <dbReference type="NCBI Taxonomy" id="31243"/>
    <lineage>
        <taxon>Eukaryota</taxon>
        <taxon>Metazoa</taxon>
        <taxon>Ecdysozoa</taxon>
        <taxon>Nematoda</taxon>
        <taxon>Chromadorea</taxon>
        <taxon>Rhabditida</taxon>
        <taxon>Tylenchina</taxon>
        <taxon>Tylenchomorpha</taxon>
        <taxon>Tylenchoidea</taxon>
        <taxon>Heteroderidae</taxon>
        <taxon>Heteroderinae</taxon>
        <taxon>Globodera</taxon>
    </lineage>
</organism>
<accession>A0A914GRP2</accession>
<name>A0A914GRP2_GLORO</name>
<evidence type="ECO:0000313" key="3">
    <source>
        <dbReference type="WBParaSite" id="Gr19_v10_g10679.t1"/>
    </source>
</evidence>
<evidence type="ECO:0000313" key="2">
    <source>
        <dbReference type="Proteomes" id="UP000887572"/>
    </source>
</evidence>
<protein>
    <submittedName>
        <fullName evidence="3">F-box domain-containing protein</fullName>
    </submittedName>
</protein>